<name>A0A139XV15_TOXGO</name>
<evidence type="ECO:0000313" key="2">
    <source>
        <dbReference type="EMBL" id="KYF42629.1"/>
    </source>
</evidence>
<dbReference type="AlphaFoldDB" id="A0A139XV15"/>
<comment type="caution">
    <text evidence="2">The sequence shown here is derived from an EMBL/GenBank/DDBJ whole genome shotgun (WGS) entry which is preliminary data.</text>
</comment>
<dbReference type="Proteomes" id="UP000074247">
    <property type="component" value="Unassembled WGS sequence"/>
</dbReference>
<keyword evidence="1" id="KW-0812">Transmembrane</keyword>
<dbReference type="EMBL" id="AGQS02004900">
    <property type="protein sequence ID" value="KYF42629.1"/>
    <property type="molecule type" value="Genomic_DNA"/>
</dbReference>
<evidence type="ECO:0000313" key="3">
    <source>
        <dbReference type="Proteomes" id="UP000074247"/>
    </source>
</evidence>
<proteinExistence type="predicted"/>
<dbReference type="OrthoDB" id="10575080at2759"/>
<dbReference type="VEuPathDB" id="ToxoDB:TGARI_221905"/>
<organism evidence="2 3">
    <name type="scientific">Toxoplasma gondii ARI</name>
    <dbReference type="NCBI Taxonomy" id="1074872"/>
    <lineage>
        <taxon>Eukaryota</taxon>
        <taxon>Sar</taxon>
        <taxon>Alveolata</taxon>
        <taxon>Apicomplexa</taxon>
        <taxon>Conoidasida</taxon>
        <taxon>Coccidia</taxon>
        <taxon>Eucoccidiorida</taxon>
        <taxon>Eimeriorina</taxon>
        <taxon>Sarcocystidae</taxon>
        <taxon>Toxoplasma</taxon>
    </lineage>
</organism>
<keyword evidence="1" id="KW-0472">Membrane</keyword>
<evidence type="ECO:0000256" key="1">
    <source>
        <dbReference type="SAM" id="Phobius"/>
    </source>
</evidence>
<reference evidence="2 3" key="1">
    <citation type="journal article" date="2016" name="Nat. Commun.">
        <title>Local admixture of amplified and diversified secreted pathogenesis determinants shapes mosaic Toxoplasma gondii genomes.</title>
        <authorList>
            <person name="Lorenzi H."/>
            <person name="Khan A."/>
            <person name="Behnke M.S."/>
            <person name="Namasivayam S."/>
            <person name="Swapna L.S."/>
            <person name="Hadjithomas M."/>
            <person name="Karamycheva S."/>
            <person name="Pinney D."/>
            <person name="Brunk B.P."/>
            <person name="Ajioka J.W."/>
            <person name="Ajzenberg D."/>
            <person name="Boothroyd J.C."/>
            <person name="Boyle J.P."/>
            <person name="Darde M.L."/>
            <person name="Diaz-Miranda M.A."/>
            <person name="Dubey J.P."/>
            <person name="Fritz H.M."/>
            <person name="Gennari S.M."/>
            <person name="Gregory B.D."/>
            <person name="Kim K."/>
            <person name="Saeij J.P."/>
            <person name="Su C."/>
            <person name="White M.W."/>
            <person name="Zhu X.Q."/>
            <person name="Howe D.K."/>
            <person name="Rosenthal B.M."/>
            <person name="Grigg M.E."/>
            <person name="Parkinson J."/>
            <person name="Liu L."/>
            <person name="Kissinger J.C."/>
            <person name="Roos D.S."/>
            <person name="Sibley L.D."/>
        </authorList>
    </citation>
    <scope>NUCLEOTIDE SEQUENCE [LARGE SCALE GENOMIC DNA]</scope>
    <source>
        <strain evidence="2 3">ARI</strain>
    </source>
</reference>
<gene>
    <name evidence="2" type="ORF">TGARI_221905</name>
</gene>
<protein>
    <recommendedName>
        <fullName evidence="4">Transmembrane protein</fullName>
    </recommendedName>
</protein>
<evidence type="ECO:0008006" key="4">
    <source>
        <dbReference type="Google" id="ProtNLM"/>
    </source>
</evidence>
<accession>A0A139XV15</accession>
<keyword evidence="1" id="KW-1133">Transmembrane helix</keyword>
<sequence length="170" mass="19132">MPPFCTFGLFDNHRLKFKEHLVGGGGTGVAEFPGFPARSEPVFESQCLRYFRHPSLLNLDGEYPKQGFDVFVFRKKLRTVWPPSSSQPDWPSSLGFAAPLLTSPCRVYIPPTQIYANACVIFICVYALALARIRFSACVRSCFREARCFIFDVYAALFCVPAKTFPVSAR</sequence>
<feature type="transmembrane region" description="Helical" evidence="1">
    <location>
        <begin position="114"/>
        <end position="131"/>
    </location>
</feature>